<feature type="region of interest" description="Disordered" evidence="8">
    <location>
        <begin position="1"/>
        <end position="39"/>
    </location>
</feature>
<sequence length="668" mass="75406">MWTGSIEKKFSTPPPTWRKQRPPPSPMSERKTTMPLSANNRGDLFHVVHKVPAGDSPYVRAKHIQLIDKDPSKAISLFWAAINAGDRVDSALKDMAVVMKQLDRSDEAIEAIKSFRHLCPHESQESLDNVLIELYKRSGRIEEEIEMLKHKLQNIEGGIAFGGARTKMARSQGKKIQITIEQERSRILGNLAWAYMQQNDYETAEPYYRQALSLETDKNKQCNLAICLMYMNKMTEAKFLLQAVRSSAGNRPMDISYAKSYERAFQMLTELEASNSKENRASLPGIGVSCAHQKAYASPVLLTQPRRPSSGPDNMEQRRDRWRNDATGNSSDRKLHSKAVPFTQPRRPFTHGFNFGDQTRGKWGEEKVVGRLVRKLSFDQPVTIENMQGRALQKQKPKASLPSLTSEDWKRQSWRDVIELKDEAVVVQSAASQPLVNRDRKSTCWGNDDGFVQMETGALVEQIVDGNGLRNPWKYGNDQKKSALKESNSSAMLPTGQTMVIDNIAVVLKTSVGEQTPGKLDTLHQTVAETLKSGYDCSTAAKDKKSWADIVEEEEEEEEEQEPLSSKRNFREGLGEFIDENLNSNIIYPSPCLQNQDLNDGYGSKNTGVLSRNPTVRRSLCYNQEQTPESTDSMSPMKDNNKSGKNINAKRRNRLQVFQDITPFPDSP</sequence>
<feature type="compositionally biased region" description="Acidic residues" evidence="8">
    <location>
        <begin position="550"/>
        <end position="562"/>
    </location>
</feature>
<keyword evidence="5" id="KW-0539">Nucleus</keyword>
<feature type="region of interest" description="Disordered" evidence="8">
    <location>
        <begin position="624"/>
        <end position="668"/>
    </location>
</feature>
<comment type="similarity">
    <text evidence="6">Belongs to the MS5 protein family.</text>
</comment>
<dbReference type="Gene3D" id="1.25.40.10">
    <property type="entry name" value="Tetratricopeptide repeat domain"/>
    <property type="match status" value="1"/>
</dbReference>
<comment type="caution">
    <text evidence="9">The sequence shown here is derived from an EMBL/GenBank/DDBJ whole genome shotgun (WGS) entry which is preliminary data.</text>
</comment>
<feature type="compositionally biased region" description="Basic and acidic residues" evidence="8">
    <location>
        <begin position="1"/>
        <end position="10"/>
    </location>
</feature>
<dbReference type="GO" id="GO:0005634">
    <property type="term" value="C:nucleus"/>
    <property type="evidence" value="ECO:0007669"/>
    <property type="project" value="UniProtKB-SubCell"/>
</dbReference>
<dbReference type="SUPFAM" id="SSF48452">
    <property type="entry name" value="TPR-like"/>
    <property type="match status" value="1"/>
</dbReference>
<dbReference type="Proteomes" id="UP001064489">
    <property type="component" value="Chromosome 2"/>
</dbReference>
<dbReference type="InterPro" id="IPR011990">
    <property type="entry name" value="TPR-like_helical_dom_sf"/>
</dbReference>
<feature type="compositionally biased region" description="Basic and acidic residues" evidence="8">
    <location>
        <begin position="315"/>
        <end position="324"/>
    </location>
</feature>
<name>A0AAD5IBF8_ACENE</name>
<dbReference type="EMBL" id="JAJSOW010000106">
    <property type="protein sequence ID" value="KAI9159724.1"/>
    <property type="molecule type" value="Genomic_DNA"/>
</dbReference>
<dbReference type="SMART" id="SM00028">
    <property type="entry name" value="TPR"/>
    <property type="match status" value="1"/>
</dbReference>
<accession>A0AAD5IBF8</accession>
<proteinExistence type="inferred from homology"/>
<evidence type="ECO:0000256" key="4">
    <source>
        <dbReference type="ARBA" id="ARBA00023054"/>
    </source>
</evidence>
<evidence type="ECO:0000256" key="5">
    <source>
        <dbReference type="ARBA" id="ARBA00023242"/>
    </source>
</evidence>
<reference evidence="9" key="1">
    <citation type="journal article" date="2022" name="Plant J.">
        <title>Strategies of tolerance reflected in two North American maple genomes.</title>
        <authorList>
            <person name="McEvoy S.L."/>
            <person name="Sezen U.U."/>
            <person name="Trouern-Trend A."/>
            <person name="McMahon S.M."/>
            <person name="Schaberg P.G."/>
            <person name="Yang J."/>
            <person name="Wegrzyn J.L."/>
            <person name="Swenson N.G."/>
        </authorList>
    </citation>
    <scope>NUCLEOTIDE SEQUENCE</scope>
    <source>
        <strain evidence="9">91603</strain>
    </source>
</reference>
<protein>
    <submittedName>
        <fullName evidence="9">Uncharacterized protein</fullName>
    </submittedName>
</protein>
<dbReference type="PROSITE" id="PS50005">
    <property type="entry name" value="TPR"/>
    <property type="match status" value="1"/>
</dbReference>
<feature type="compositionally biased region" description="Polar residues" evidence="8">
    <location>
        <begin position="624"/>
        <end position="634"/>
    </location>
</feature>
<dbReference type="InterPro" id="IPR044961">
    <property type="entry name" value="MS5/SDI1"/>
</dbReference>
<evidence type="ECO:0000256" key="3">
    <source>
        <dbReference type="ARBA" id="ARBA00022803"/>
    </source>
</evidence>
<evidence type="ECO:0000313" key="9">
    <source>
        <dbReference type="EMBL" id="KAI9159724.1"/>
    </source>
</evidence>
<evidence type="ECO:0000256" key="7">
    <source>
        <dbReference type="PROSITE-ProRule" id="PRU00339"/>
    </source>
</evidence>
<dbReference type="PANTHER" id="PTHR36326:SF4">
    <property type="entry name" value="PROTEIN POLLENLESS 3-LIKE 1"/>
    <property type="match status" value="1"/>
</dbReference>
<feature type="repeat" description="TPR" evidence="7">
    <location>
        <begin position="185"/>
        <end position="218"/>
    </location>
</feature>
<evidence type="ECO:0000256" key="2">
    <source>
        <dbReference type="ARBA" id="ARBA00022737"/>
    </source>
</evidence>
<keyword evidence="10" id="KW-1185">Reference proteome</keyword>
<gene>
    <name evidence="9" type="ORF">LWI28_001327</name>
</gene>
<evidence type="ECO:0000313" key="10">
    <source>
        <dbReference type="Proteomes" id="UP001064489"/>
    </source>
</evidence>
<keyword evidence="4" id="KW-0175">Coiled coil</keyword>
<comment type="subcellular location">
    <subcellularLocation>
        <location evidence="1">Nucleus</location>
    </subcellularLocation>
</comment>
<dbReference type="Pfam" id="PF00515">
    <property type="entry name" value="TPR_1"/>
    <property type="match status" value="1"/>
</dbReference>
<dbReference type="InterPro" id="IPR019734">
    <property type="entry name" value="TPR_rpt"/>
</dbReference>
<reference evidence="9" key="2">
    <citation type="submission" date="2023-02" db="EMBL/GenBank/DDBJ databases">
        <authorList>
            <person name="Swenson N.G."/>
            <person name="Wegrzyn J.L."/>
            <person name="Mcevoy S.L."/>
        </authorList>
    </citation>
    <scope>NUCLEOTIDE SEQUENCE</scope>
    <source>
        <strain evidence="9">91603</strain>
        <tissue evidence="9">Leaf</tissue>
    </source>
</reference>
<evidence type="ECO:0000256" key="6">
    <source>
        <dbReference type="ARBA" id="ARBA00025750"/>
    </source>
</evidence>
<evidence type="ECO:0000256" key="1">
    <source>
        <dbReference type="ARBA" id="ARBA00004123"/>
    </source>
</evidence>
<dbReference type="PANTHER" id="PTHR36326">
    <property type="entry name" value="PROTEIN POLLENLESS 3-LIKE 2"/>
    <property type="match status" value="1"/>
</dbReference>
<feature type="compositionally biased region" description="Pro residues" evidence="8">
    <location>
        <begin position="12"/>
        <end position="26"/>
    </location>
</feature>
<dbReference type="AlphaFoldDB" id="A0AAD5IBF8"/>
<feature type="region of interest" description="Disordered" evidence="8">
    <location>
        <begin position="299"/>
        <end position="337"/>
    </location>
</feature>
<feature type="region of interest" description="Disordered" evidence="8">
    <location>
        <begin position="549"/>
        <end position="568"/>
    </location>
</feature>
<evidence type="ECO:0000256" key="8">
    <source>
        <dbReference type="SAM" id="MobiDB-lite"/>
    </source>
</evidence>
<organism evidence="9 10">
    <name type="scientific">Acer negundo</name>
    <name type="common">Box elder</name>
    <dbReference type="NCBI Taxonomy" id="4023"/>
    <lineage>
        <taxon>Eukaryota</taxon>
        <taxon>Viridiplantae</taxon>
        <taxon>Streptophyta</taxon>
        <taxon>Embryophyta</taxon>
        <taxon>Tracheophyta</taxon>
        <taxon>Spermatophyta</taxon>
        <taxon>Magnoliopsida</taxon>
        <taxon>eudicotyledons</taxon>
        <taxon>Gunneridae</taxon>
        <taxon>Pentapetalae</taxon>
        <taxon>rosids</taxon>
        <taxon>malvids</taxon>
        <taxon>Sapindales</taxon>
        <taxon>Sapindaceae</taxon>
        <taxon>Hippocastanoideae</taxon>
        <taxon>Acereae</taxon>
        <taxon>Acer</taxon>
    </lineage>
</organism>
<keyword evidence="2" id="KW-0677">Repeat</keyword>
<keyword evidence="3 7" id="KW-0802">TPR repeat</keyword>